<dbReference type="Proteomes" id="UP000069940">
    <property type="component" value="Unassembled WGS sequence"/>
</dbReference>
<dbReference type="PANTHER" id="PTHR47331">
    <property type="entry name" value="PHD-TYPE DOMAIN-CONTAINING PROTEIN"/>
    <property type="match status" value="1"/>
</dbReference>
<dbReference type="PANTHER" id="PTHR47331:SF1">
    <property type="entry name" value="GAG-LIKE PROTEIN"/>
    <property type="match status" value="1"/>
</dbReference>
<dbReference type="InterPro" id="IPR008042">
    <property type="entry name" value="Retrotrans_Pao"/>
</dbReference>
<dbReference type="SUPFAM" id="SSF56672">
    <property type="entry name" value="DNA/RNA polymerases"/>
    <property type="match status" value="1"/>
</dbReference>
<dbReference type="GeneID" id="134286004"/>
<proteinExistence type="predicted"/>
<reference evidence="1" key="2">
    <citation type="submission" date="2025-05" db="UniProtKB">
        <authorList>
            <consortium name="EnsemblMetazoa"/>
        </authorList>
    </citation>
    <scope>IDENTIFICATION</scope>
    <source>
        <strain evidence="1">Foshan</strain>
    </source>
</reference>
<evidence type="ECO:0008006" key="3">
    <source>
        <dbReference type="Google" id="ProtNLM"/>
    </source>
</evidence>
<reference evidence="2" key="1">
    <citation type="journal article" date="2015" name="Proc. Natl. Acad. Sci. U.S.A.">
        <title>Genome sequence of the Asian Tiger mosquito, Aedes albopictus, reveals insights into its biology, genetics, and evolution.</title>
        <authorList>
            <person name="Chen X.G."/>
            <person name="Jiang X."/>
            <person name="Gu J."/>
            <person name="Xu M."/>
            <person name="Wu Y."/>
            <person name="Deng Y."/>
            <person name="Zhang C."/>
            <person name="Bonizzoni M."/>
            <person name="Dermauw W."/>
            <person name="Vontas J."/>
            <person name="Armbruster P."/>
            <person name="Huang X."/>
            <person name="Yang Y."/>
            <person name="Zhang H."/>
            <person name="He W."/>
            <person name="Peng H."/>
            <person name="Liu Y."/>
            <person name="Wu K."/>
            <person name="Chen J."/>
            <person name="Lirakis M."/>
            <person name="Topalis P."/>
            <person name="Van Leeuwen T."/>
            <person name="Hall A.B."/>
            <person name="Jiang X."/>
            <person name="Thorpe C."/>
            <person name="Mueller R.L."/>
            <person name="Sun C."/>
            <person name="Waterhouse R.M."/>
            <person name="Yan G."/>
            <person name="Tu Z.J."/>
            <person name="Fang X."/>
            <person name="James A.A."/>
        </authorList>
    </citation>
    <scope>NUCLEOTIDE SEQUENCE [LARGE SCALE GENOMIC DNA]</scope>
    <source>
        <strain evidence="2">Foshan</strain>
    </source>
</reference>
<sequence length="966" mass="108664">MTDQLSEAIVVNLLISKLDPDTRKAWEATVDHGDLPVYADTIDFLRNHCYMLERCEDSTTSGKSRATNVGVKSSTSTVPVKSHTAAVQHNRCLVCDNDHPVETCDVFKKLSINGRYAKAKQCGLCFACLKKGHRTANCKIDTSKLCECQKKHHPLMHYEEKQEKTETALGKAEMKSAAVTTEPPKESPQIVASCEVPVLQISAQKQVLLATAVVDVIDSSGVAHRCRALLDSGAMANFLSQKMSDLLLLPKDSVDIPVVGVNDARMIVKFRVSATVMSRTTDCVLSLDFLIVPRVTAALPAMQLDASDWPIPNQLQLADPNFSCTSRVDMLIGAEVFYELMESGKIRMTDELPLLQESRLGWLVAGSVNADRGVSSVKVCQAAINDRKDDELNMLLERFWMVDEQINEPSSDSCEKHFLASYSRAKDGRYIVQLPFREDTGQLGNSRDQAEKRFKSLEARLDRRPDMKKMYSDFVNEYLELGHARVLDAGEIISNDGYYLPHHCVLKPDSSTTRLRVVFDASAKTSNDLSLNDILMDAPTVQKPLFDIILNWRLHKFVFTADVQRMYRQVVVNEAHTKFQRCLWRNDKTQPIMDLELLRVTYGIGPAGFLATRCLVQLAEDERDTFPEASVVLSKSFYVDDALSGASTLEKAKQLRKDLERLLSEGGFKLHKWCANDPAILEEVPIDDRERQLSFEDNDVNGVIKTLGLLWDPVTDNFLFQVKPMTNTGVPTKREVLSEIAKLFDPLGVLGPIVVLAKMVMQQLWRKNVDWDDPIPDEEFEVWSRLRTELCNVKNLKIPRRVTLDDPTAFELHGFSDASTKAYGCCVYLKTVSADGVGKVRLLCGKSRVAPLKESERVEKEGAAPAEMTVPRLELCAAVLLSRQIKTVRETLDLDINRVVLWSDSKIVICWLKKLKPEQSIFVRNRVTEILRLNPDIEWKYVSTKENPADLVSRGMQPDELMCSEL</sequence>
<dbReference type="RefSeq" id="XP_062703549.1">
    <property type="nucleotide sequence ID" value="XM_062847565.1"/>
</dbReference>
<dbReference type="EnsemblMetazoa" id="AALFPA23_010534.R14756">
    <property type="protein sequence ID" value="AALFPA23_010534.P14756"/>
    <property type="gene ID" value="AALFPA23_010534"/>
</dbReference>
<name>A0ABM1YMM9_AEDAL</name>
<keyword evidence="2" id="KW-1185">Reference proteome</keyword>
<evidence type="ECO:0000313" key="2">
    <source>
        <dbReference type="Proteomes" id="UP000069940"/>
    </source>
</evidence>
<dbReference type="InterPro" id="IPR043502">
    <property type="entry name" value="DNA/RNA_pol_sf"/>
</dbReference>
<evidence type="ECO:0000313" key="1">
    <source>
        <dbReference type="EnsemblMetazoa" id="AALFPA23_010534.P14756"/>
    </source>
</evidence>
<protein>
    <recommendedName>
        <fullName evidence="3">CCHC-type domain-containing protein</fullName>
    </recommendedName>
</protein>
<organism evidence="1 2">
    <name type="scientific">Aedes albopictus</name>
    <name type="common">Asian tiger mosquito</name>
    <name type="synonym">Stegomyia albopicta</name>
    <dbReference type="NCBI Taxonomy" id="7160"/>
    <lineage>
        <taxon>Eukaryota</taxon>
        <taxon>Metazoa</taxon>
        <taxon>Ecdysozoa</taxon>
        <taxon>Arthropoda</taxon>
        <taxon>Hexapoda</taxon>
        <taxon>Insecta</taxon>
        <taxon>Pterygota</taxon>
        <taxon>Neoptera</taxon>
        <taxon>Endopterygota</taxon>
        <taxon>Diptera</taxon>
        <taxon>Nematocera</taxon>
        <taxon>Culicoidea</taxon>
        <taxon>Culicidae</taxon>
        <taxon>Culicinae</taxon>
        <taxon>Aedini</taxon>
        <taxon>Aedes</taxon>
        <taxon>Stegomyia</taxon>
    </lineage>
</organism>
<accession>A0ABM1YMM9</accession>
<dbReference type="Pfam" id="PF05380">
    <property type="entry name" value="Peptidase_A17"/>
    <property type="match status" value="1"/>
</dbReference>